<name>A0A382HYD1_9ZZZZ</name>
<dbReference type="InterPro" id="IPR052346">
    <property type="entry name" value="O-mannosyl-transferase_TMTC"/>
</dbReference>
<feature type="transmembrane region" description="Helical" evidence="3">
    <location>
        <begin position="134"/>
        <end position="152"/>
    </location>
</feature>
<dbReference type="AlphaFoldDB" id="A0A382HYD1"/>
<keyword evidence="1" id="KW-0677">Repeat</keyword>
<evidence type="ECO:0000256" key="3">
    <source>
        <dbReference type="SAM" id="Phobius"/>
    </source>
</evidence>
<feature type="transmembrane region" description="Helical" evidence="3">
    <location>
        <begin position="164"/>
        <end position="192"/>
    </location>
</feature>
<sequence>VFLVVCLAYVQAPQTQEFHYDDGHSLVRNPHIRNLENLPDFFKTRSMFGENPEDGMYRPLVLVAHSLNFAVTGLRPGAFVALNIVIHATSAAVIAWALTLLLPMRIGLVAGLLFGLHPVQSEAVHYISARSESLAGLFVALSVGAFALWIAGDRRRQGLRILSLGSFILGLLAKATAIVTPALIFLVAWRAWPDRSGRGALRAAFPWMVISLVYFIFHQLVKTSPLTPLRPVVVQLATQLKAVVHYLISFVMPIRLSVLPQFQESGILEPAVLLSLIALLSLGTVTWRHRQTIPGAAAGLAWFLICLSPTLVVPLNVLINDHRPYLAVAGLIWAAGTFAHHITRSV</sequence>
<keyword evidence="3" id="KW-1133">Transmembrane helix</keyword>
<organism evidence="4">
    <name type="scientific">marine metagenome</name>
    <dbReference type="NCBI Taxonomy" id="408172"/>
    <lineage>
        <taxon>unclassified sequences</taxon>
        <taxon>metagenomes</taxon>
        <taxon>ecological metagenomes</taxon>
    </lineage>
</organism>
<feature type="non-terminal residue" evidence="4">
    <location>
        <position position="1"/>
    </location>
</feature>
<proteinExistence type="predicted"/>
<reference evidence="4" key="1">
    <citation type="submission" date="2018-05" db="EMBL/GenBank/DDBJ databases">
        <authorList>
            <person name="Lanie J.A."/>
            <person name="Ng W.-L."/>
            <person name="Kazmierczak K.M."/>
            <person name="Andrzejewski T.M."/>
            <person name="Davidsen T.M."/>
            <person name="Wayne K.J."/>
            <person name="Tettelin H."/>
            <person name="Glass J.I."/>
            <person name="Rusch D."/>
            <person name="Podicherti R."/>
            <person name="Tsui H.-C.T."/>
            <person name="Winkler M.E."/>
        </authorList>
    </citation>
    <scope>NUCLEOTIDE SEQUENCE</scope>
</reference>
<evidence type="ECO:0000256" key="1">
    <source>
        <dbReference type="ARBA" id="ARBA00022737"/>
    </source>
</evidence>
<feature type="transmembrane region" description="Helical" evidence="3">
    <location>
        <begin position="204"/>
        <end position="221"/>
    </location>
</feature>
<feature type="transmembrane region" description="Helical" evidence="3">
    <location>
        <begin position="233"/>
        <end position="254"/>
    </location>
</feature>
<protein>
    <recommendedName>
        <fullName evidence="5">Glycosyltransferase RgtA/B/C/D-like domain-containing protein</fullName>
    </recommendedName>
</protein>
<keyword evidence="3" id="KW-0472">Membrane</keyword>
<evidence type="ECO:0000313" key="4">
    <source>
        <dbReference type="EMBL" id="SVB92298.1"/>
    </source>
</evidence>
<keyword evidence="3" id="KW-0812">Transmembrane</keyword>
<dbReference type="PANTHER" id="PTHR44227:SF3">
    <property type="entry name" value="PROTEIN O-MANNOSYL-TRANSFERASE TMTC4"/>
    <property type="match status" value="1"/>
</dbReference>
<evidence type="ECO:0008006" key="5">
    <source>
        <dbReference type="Google" id="ProtNLM"/>
    </source>
</evidence>
<dbReference type="PANTHER" id="PTHR44227">
    <property type="match status" value="1"/>
</dbReference>
<dbReference type="EMBL" id="UINC01064035">
    <property type="protein sequence ID" value="SVB92298.1"/>
    <property type="molecule type" value="Genomic_DNA"/>
</dbReference>
<feature type="transmembrane region" description="Helical" evidence="3">
    <location>
        <begin position="299"/>
        <end position="319"/>
    </location>
</feature>
<gene>
    <name evidence="4" type="ORF">METZ01_LOCUS245152</name>
</gene>
<keyword evidence="2" id="KW-0802">TPR repeat</keyword>
<feature type="transmembrane region" description="Helical" evidence="3">
    <location>
        <begin position="325"/>
        <end position="343"/>
    </location>
</feature>
<feature type="transmembrane region" description="Helical" evidence="3">
    <location>
        <begin position="266"/>
        <end position="287"/>
    </location>
</feature>
<evidence type="ECO:0000256" key="2">
    <source>
        <dbReference type="ARBA" id="ARBA00022803"/>
    </source>
</evidence>
<feature type="non-terminal residue" evidence="4">
    <location>
        <position position="346"/>
    </location>
</feature>
<accession>A0A382HYD1</accession>